<evidence type="ECO:0000313" key="3">
    <source>
        <dbReference type="Proteomes" id="UP000265520"/>
    </source>
</evidence>
<dbReference type="AlphaFoldDB" id="A0A392Q174"/>
<dbReference type="PANTHER" id="PTHR31390:SF4">
    <property type="entry name" value="DUF3527 DOMAIN-CONTAINING PROTEIN"/>
    <property type="match status" value="1"/>
</dbReference>
<feature type="region of interest" description="Disordered" evidence="1">
    <location>
        <begin position="1"/>
        <end position="24"/>
    </location>
</feature>
<organism evidence="2 3">
    <name type="scientific">Trifolium medium</name>
    <dbReference type="NCBI Taxonomy" id="97028"/>
    <lineage>
        <taxon>Eukaryota</taxon>
        <taxon>Viridiplantae</taxon>
        <taxon>Streptophyta</taxon>
        <taxon>Embryophyta</taxon>
        <taxon>Tracheophyta</taxon>
        <taxon>Spermatophyta</taxon>
        <taxon>Magnoliopsida</taxon>
        <taxon>eudicotyledons</taxon>
        <taxon>Gunneridae</taxon>
        <taxon>Pentapetalae</taxon>
        <taxon>rosids</taxon>
        <taxon>fabids</taxon>
        <taxon>Fabales</taxon>
        <taxon>Fabaceae</taxon>
        <taxon>Papilionoideae</taxon>
        <taxon>50 kb inversion clade</taxon>
        <taxon>NPAAA clade</taxon>
        <taxon>Hologalegina</taxon>
        <taxon>IRL clade</taxon>
        <taxon>Trifolieae</taxon>
        <taxon>Trifolium</taxon>
    </lineage>
</organism>
<accession>A0A392Q174</accession>
<feature type="compositionally biased region" description="Low complexity" evidence="1">
    <location>
        <begin position="105"/>
        <end position="119"/>
    </location>
</feature>
<keyword evidence="3" id="KW-1185">Reference proteome</keyword>
<feature type="non-terminal residue" evidence="2">
    <location>
        <position position="119"/>
    </location>
</feature>
<reference evidence="2 3" key="1">
    <citation type="journal article" date="2018" name="Front. Plant Sci.">
        <title>Red Clover (Trifolium pratense) and Zigzag Clover (T. medium) - A Picture of Genomic Similarities and Differences.</title>
        <authorList>
            <person name="Dluhosova J."/>
            <person name="Istvanek J."/>
            <person name="Nedelnik J."/>
            <person name="Repkova J."/>
        </authorList>
    </citation>
    <scope>NUCLEOTIDE SEQUENCE [LARGE SCALE GENOMIC DNA]</scope>
    <source>
        <strain evidence="3">cv. 10/8</strain>
        <tissue evidence="2">Leaf</tissue>
    </source>
</reference>
<proteinExistence type="predicted"/>
<evidence type="ECO:0000313" key="2">
    <source>
        <dbReference type="EMBL" id="MCI17854.1"/>
    </source>
</evidence>
<feature type="compositionally biased region" description="Basic and acidic residues" evidence="1">
    <location>
        <begin position="1"/>
        <end position="13"/>
    </location>
</feature>
<evidence type="ECO:0000256" key="1">
    <source>
        <dbReference type="SAM" id="MobiDB-lite"/>
    </source>
</evidence>
<feature type="region of interest" description="Disordered" evidence="1">
    <location>
        <begin position="94"/>
        <end position="119"/>
    </location>
</feature>
<protein>
    <submittedName>
        <fullName evidence="2">Uncharacterized protein</fullName>
    </submittedName>
</protein>
<sequence>MSGKVCDEIKPEKSSLPYAADYHHHEIHKNDEDRTLKSYRNHRKQGNYGREYEDEMVKYMSNLPGYLQRGREESREKVLNVGVLDWNRLEQWQNSRKQGLHRNSRSSTSSNPSSSVSTD</sequence>
<name>A0A392Q174_9FABA</name>
<dbReference type="PANTHER" id="PTHR31390">
    <property type="entry name" value="EXPRESSED PROTEIN"/>
    <property type="match status" value="1"/>
</dbReference>
<dbReference type="EMBL" id="LXQA010107315">
    <property type="protein sequence ID" value="MCI17854.1"/>
    <property type="molecule type" value="Genomic_DNA"/>
</dbReference>
<comment type="caution">
    <text evidence="2">The sequence shown here is derived from an EMBL/GenBank/DDBJ whole genome shotgun (WGS) entry which is preliminary data.</text>
</comment>
<dbReference type="Proteomes" id="UP000265520">
    <property type="component" value="Unassembled WGS sequence"/>
</dbReference>